<organism evidence="2 3">
    <name type="scientific">Coprinellus micaceus</name>
    <name type="common">Glistening ink-cap mushroom</name>
    <name type="synonym">Coprinus micaceus</name>
    <dbReference type="NCBI Taxonomy" id="71717"/>
    <lineage>
        <taxon>Eukaryota</taxon>
        <taxon>Fungi</taxon>
        <taxon>Dikarya</taxon>
        <taxon>Basidiomycota</taxon>
        <taxon>Agaricomycotina</taxon>
        <taxon>Agaricomycetes</taxon>
        <taxon>Agaricomycetidae</taxon>
        <taxon>Agaricales</taxon>
        <taxon>Agaricineae</taxon>
        <taxon>Psathyrellaceae</taxon>
        <taxon>Coprinellus</taxon>
    </lineage>
</organism>
<gene>
    <name evidence="2" type="ORF">FA13DRAFT_1799695</name>
</gene>
<comment type="caution">
    <text evidence="2">The sequence shown here is derived from an EMBL/GenBank/DDBJ whole genome shotgun (WGS) entry which is preliminary data.</text>
</comment>
<proteinExistence type="predicted"/>
<keyword evidence="3" id="KW-1185">Reference proteome</keyword>
<feature type="region of interest" description="Disordered" evidence="1">
    <location>
        <begin position="204"/>
        <end position="325"/>
    </location>
</feature>
<reference evidence="2 3" key="1">
    <citation type="journal article" date="2019" name="Nat. Ecol. Evol.">
        <title>Megaphylogeny resolves global patterns of mushroom evolution.</title>
        <authorList>
            <person name="Varga T."/>
            <person name="Krizsan K."/>
            <person name="Foldi C."/>
            <person name="Dima B."/>
            <person name="Sanchez-Garcia M."/>
            <person name="Sanchez-Ramirez S."/>
            <person name="Szollosi G.J."/>
            <person name="Szarkandi J.G."/>
            <person name="Papp V."/>
            <person name="Albert L."/>
            <person name="Andreopoulos W."/>
            <person name="Angelini C."/>
            <person name="Antonin V."/>
            <person name="Barry K.W."/>
            <person name="Bougher N.L."/>
            <person name="Buchanan P."/>
            <person name="Buyck B."/>
            <person name="Bense V."/>
            <person name="Catcheside P."/>
            <person name="Chovatia M."/>
            <person name="Cooper J."/>
            <person name="Damon W."/>
            <person name="Desjardin D."/>
            <person name="Finy P."/>
            <person name="Geml J."/>
            <person name="Haridas S."/>
            <person name="Hughes K."/>
            <person name="Justo A."/>
            <person name="Karasinski D."/>
            <person name="Kautmanova I."/>
            <person name="Kiss B."/>
            <person name="Kocsube S."/>
            <person name="Kotiranta H."/>
            <person name="LaButti K.M."/>
            <person name="Lechner B.E."/>
            <person name="Liimatainen K."/>
            <person name="Lipzen A."/>
            <person name="Lukacs Z."/>
            <person name="Mihaltcheva S."/>
            <person name="Morgado L.N."/>
            <person name="Niskanen T."/>
            <person name="Noordeloos M.E."/>
            <person name="Ohm R.A."/>
            <person name="Ortiz-Santana B."/>
            <person name="Ovrebo C."/>
            <person name="Racz N."/>
            <person name="Riley R."/>
            <person name="Savchenko A."/>
            <person name="Shiryaev A."/>
            <person name="Soop K."/>
            <person name="Spirin V."/>
            <person name="Szebenyi C."/>
            <person name="Tomsovsky M."/>
            <person name="Tulloss R.E."/>
            <person name="Uehling J."/>
            <person name="Grigoriev I.V."/>
            <person name="Vagvolgyi C."/>
            <person name="Papp T."/>
            <person name="Martin F.M."/>
            <person name="Miettinen O."/>
            <person name="Hibbett D.S."/>
            <person name="Nagy L.G."/>
        </authorList>
    </citation>
    <scope>NUCLEOTIDE SEQUENCE [LARGE SCALE GENOMIC DNA]</scope>
    <source>
        <strain evidence="2 3">FP101781</strain>
    </source>
</reference>
<accession>A0A4Y7SIZ3</accession>
<evidence type="ECO:0000313" key="2">
    <source>
        <dbReference type="EMBL" id="TEB21554.1"/>
    </source>
</evidence>
<dbReference type="AlphaFoldDB" id="A0A4Y7SIZ3"/>
<feature type="region of interest" description="Disordered" evidence="1">
    <location>
        <begin position="1"/>
        <end position="86"/>
    </location>
</feature>
<feature type="compositionally biased region" description="Polar residues" evidence="1">
    <location>
        <begin position="1"/>
        <end position="28"/>
    </location>
</feature>
<evidence type="ECO:0000256" key="1">
    <source>
        <dbReference type="SAM" id="MobiDB-lite"/>
    </source>
</evidence>
<dbReference type="Proteomes" id="UP000298030">
    <property type="component" value="Unassembled WGS sequence"/>
</dbReference>
<sequence>MSFVGTRSPSPVGNSNAIPSSRSQTASPCSLAEVTLTNPRLHDPSSPDGDMDSDEESTPGHESSLDVSLAKRKTPPQGSSTEGPPFKKSKTFCKRCARKHGRECVLPPGGKACVLCAKSKKSCSLGQIRRPRKVKAQRAAAVRTAPCGETTGRGFLTAPRLFVGSVPFRPTSESERGCMSVPRLVYPSTLGGNCSRVPLAAPPSNCPAPRRETSGQESSVAPWLIRAGPPTPGSRVQTPGPVSSTVNRQSIDPPQHTPSSQESSVAPWLIRAAPPTVAPTGLKITPDSQVKTPGPVSSPVNRQSTDRPTHPPLRADNLSGASSQPDTLSLAVLHPHPLSSSTSGAVVAHPPHLPFSLGGDMQRLRLIIAEAGYILAGTQMGECGASPYGPGPGDKACTCGASLSRNQGGSQAGHGHSAARYAIFSSRKVIHLTG</sequence>
<name>A0A4Y7SIZ3_COPMI</name>
<protein>
    <submittedName>
        <fullName evidence="2">Uncharacterized protein</fullName>
    </submittedName>
</protein>
<feature type="compositionally biased region" description="Polar residues" evidence="1">
    <location>
        <begin position="234"/>
        <end position="264"/>
    </location>
</feature>
<evidence type="ECO:0000313" key="3">
    <source>
        <dbReference type="Proteomes" id="UP000298030"/>
    </source>
</evidence>
<dbReference type="EMBL" id="QPFP01000107">
    <property type="protein sequence ID" value="TEB21554.1"/>
    <property type="molecule type" value="Genomic_DNA"/>
</dbReference>